<gene>
    <name evidence="3" type="ORF">P7K49_004574</name>
</gene>
<reference evidence="3 4" key="1">
    <citation type="submission" date="2023-05" db="EMBL/GenBank/DDBJ databases">
        <title>B98-5 Cell Line De Novo Hybrid Assembly: An Optical Mapping Approach.</title>
        <authorList>
            <person name="Kananen K."/>
            <person name="Auerbach J.A."/>
            <person name="Kautto E."/>
            <person name="Blachly J.S."/>
        </authorList>
    </citation>
    <scope>NUCLEOTIDE SEQUENCE [LARGE SCALE GENOMIC DNA]</scope>
    <source>
        <strain evidence="3">B95-8</strain>
        <tissue evidence="3">Cell line</tissue>
    </source>
</reference>
<feature type="non-terminal residue" evidence="3">
    <location>
        <position position="1"/>
    </location>
</feature>
<proteinExistence type="predicted"/>
<comment type="caution">
    <text evidence="3">The sequence shown here is derived from an EMBL/GenBank/DDBJ whole genome shotgun (WGS) entry which is preliminary data.</text>
</comment>
<dbReference type="Proteomes" id="UP001266305">
    <property type="component" value="Unassembled WGS sequence"/>
</dbReference>
<sequence>SSSESECESDEDSTCSSSSDSEVFDVIAEIKRKKAHPDRLHDELWYNDPGQ</sequence>
<feature type="region of interest" description="Disordered" evidence="2">
    <location>
        <begin position="1"/>
        <end position="21"/>
    </location>
</feature>
<evidence type="ECO:0000313" key="4">
    <source>
        <dbReference type="Proteomes" id="UP001266305"/>
    </source>
</evidence>
<keyword evidence="1" id="KW-0694">RNA-binding</keyword>
<evidence type="ECO:0000256" key="2">
    <source>
        <dbReference type="SAM" id="MobiDB-lite"/>
    </source>
</evidence>
<evidence type="ECO:0000256" key="1">
    <source>
        <dbReference type="ARBA" id="ARBA00022884"/>
    </source>
</evidence>
<dbReference type="EMBL" id="JASSZA010000002">
    <property type="protein sequence ID" value="KAK2117687.1"/>
    <property type="molecule type" value="Genomic_DNA"/>
</dbReference>
<dbReference type="PANTHER" id="PTHR11207:SF0">
    <property type="entry name" value="RIBONUCLEASE 3"/>
    <property type="match status" value="1"/>
</dbReference>
<feature type="compositionally biased region" description="Acidic residues" evidence="2">
    <location>
        <begin position="1"/>
        <end position="13"/>
    </location>
</feature>
<feature type="non-terminal residue" evidence="3">
    <location>
        <position position="51"/>
    </location>
</feature>
<protein>
    <submittedName>
        <fullName evidence="3">Uncharacterized protein</fullName>
    </submittedName>
</protein>
<dbReference type="PANTHER" id="PTHR11207">
    <property type="entry name" value="RIBONUCLEASE III"/>
    <property type="match status" value="1"/>
</dbReference>
<accession>A0ABQ9W7U2</accession>
<organism evidence="3 4">
    <name type="scientific">Saguinus oedipus</name>
    <name type="common">Cotton-top tamarin</name>
    <name type="synonym">Oedipomidas oedipus</name>
    <dbReference type="NCBI Taxonomy" id="9490"/>
    <lineage>
        <taxon>Eukaryota</taxon>
        <taxon>Metazoa</taxon>
        <taxon>Chordata</taxon>
        <taxon>Craniata</taxon>
        <taxon>Vertebrata</taxon>
        <taxon>Euteleostomi</taxon>
        <taxon>Mammalia</taxon>
        <taxon>Eutheria</taxon>
        <taxon>Euarchontoglires</taxon>
        <taxon>Primates</taxon>
        <taxon>Haplorrhini</taxon>
        <taxon>Platyrrhini</taxon>
        <taxon>Cebidae</taxon>
        <taxon>Callitrichinae</taxon>
        <taxon>Saguinus</taxon>
    </lineage>
</organism>
<name>A0ABQ9W7U2_SAGOE</name>
<keyword evidence="4" id="KW-1185">Reference proteome</keyword>
<evidence type="ECO:0000313" key="3">
    <source>
        <dbReference type="EMBL" id="KAK2117687.1"/>
    </source>
</evidence>